<keyword evidence="1" id="KW-1133">Transmembrane helix</keyword>
<evidence type="ECO:0000256" key="1">
    <source>
        <dbReference type="SAM" id="Phobius"/>
    </source>
</evidence>
<keyword evidence="1" id="KW-0812">Transmembrane</keyword>
<evidence type="ECO:0000313" key="3">
    <source>
        <dbReference type="Proteomes" id="UP000216533"/>
    </source>
</evidence>
<evidence type="ECO:0008006" key="4">
    <source>
        <dbReference type="Google" id="ProtNLM"/>
    </source>
</evidence>
<dbReference type="AlphaFoldDB" id="A0A255DXH6"/>
<gene>
    <name evidence="2" type="ORF">CGZ92_13285</name>
</gene>
<reference evidence="2 3" key="1">
    <citation type="submission" date="2017-07" db="EMBL/GenBank/DDBJ databases">
        <title>Draft whole genome sequences of clinical Proprionibacteriaceae strains.</title>
        <authorList>
            <person name="Bernier A.-M."/>
            <person name="Bernard K."/>
            <person name="Domingo M.-C."/>
        </authorList>
    </citation>
    <scope>NUCLEOTIDE SEQUENCE [LARGE SCALE GENOMIC DNA]</scope>
    <source>
        <strain evidence="2 3">NML 160184</strain>
    </source>
</reference>
<protein>
    <recommendedName>
        <fullName evidence="4">SHOCT domain-containing protein</fullName>
    </recommendedName>
</protein>
<evidence type="ECO:0000313" key="2">
    <source>
        <dbReference type="EMBL" id="OYN84028.1"/>
    </source>
</evidence>
<name>A0A255DXH6_9ACTN</name>
<dbReference type="EMBL" id="NMVI01000029">
    <property type="protein sequence ID" value="OYN84028.1"/>
    <property type="molecule type" value="Genomic_DNA"/>
</dbReference>
<dbReference type="RefSeq" id="WP_094451870.1">
    <property type="nucleotide sequence ID" value="NZ_NMVI01000029.1"/>
</dbReference>
<dbReference type="Proteomes" id="UP000216533">
    <property type="component" value="Unassembled WGS sequence"/>
</dbReference>
<comment type="caution">
    <text evidence="2">The sequence shown here is derived from an EMBL/GenBank/DDBJ whole genome shotgun (WGS) entry which is preliminary data.</text>
</comment>
<organism evidence="2 3">
    <name type="scientific">Parenemella sanctibonifatiensis</name>
    <dbReference type="NCBI Taxonomy" id="2016505"/>
    <lineage>
        <taxon>Bacteria</taxon>
        <taxon>Bacillati</taxon>
        <taxon>Actinomycetota</taxon>
        <taxon>Actinomycetes</taxon>
        <taxon>Propionibacteriales</taxon>
        <taxon>Propionibacteriaceae</taxon>
        <taxon>Parenemella</taxon>
    </lineage>
</organism>
<feature type="transmembrane region" description="Helical" evidence="1">
    <location>
        <begin position="53"/>
        <end position="74"/>
    </location>
</feature>
<proteinExistence type="predicted"/>
<sequence length="76" mass="8243">MMAKKFDPAAELDALEAQHEAGEISTGTYEVRRREILAEVDADMRPTSGLRRVAMVTVALVIGWGLLLVVFKLAGG</sequence>
<accession>A0A255DXH6</accession>
<keyword evidence="1" id="KW-0472">Membrane</keyword>